<name>A0A5J6VJN5_9VIRU</name>
<organism evidence="1">
    <name type="scientific">Megaviridae environmental sample</name>
    <dbReference type="NCBI Taxonomy" id="1737588"/>
    <lineage>
        <taxon>Viruses</taxon>
        <taxon>Varidnaviria</taxon>
        <taxon>Bamfordvirae</taxon>
        <taxon>Nucleocytoviricota</taxon>
        <taxon>Megaviricetes</taxon>
        <taxon>Imitervirales</taxon>
        <taxon>Mimiviridae</taxon>
        <taxon>environmental samples</taxon>
    </lineage>
</organism>
<protein>
    <submittedName>
        <fullName evidence="1">Uncharacterized protein</fullName>
    </submittedName>
</protein>
<proteinExistence type="predicted"/>
<accession>A0A5J6VJN5</accession>
<evidence type="ECO:0000313" key="1">
    <source>
        <dbReference type="EMBL" id="QFG74282.1"/>
    </source>
</evidence>
<sequence>MKIRIRFDKIFTMLIDNVNDKDKLINLLDKLYCKIKNEELILCLIKILIIIIYKNIDNLIKANTILYFIINDLDINTVNKILNFFKNIDLSKQFLISDKILEQISLNSLYLLENCDNDIFKVWYKILSKTKNVKIKSLNIKCVIYTTIIKDLHKFKNTTDSLKYIDNTYTILNNILK</sequence>
<reference evidence="1" key="1">
    <citation type="journal article" date="2019" name="Philos. Trans. R. Soc. Lond., B, Biol. Sci.">
        <title>Targeted metagenomic recovery of four divergent viruses reveals shared and distinctive characteristics of giant viruses of marine eukaryotes.</title>
        <authorList>
            <person name="Needham D.M."/>
            <person name="Poirier C."/>
            <person name="Hehenberger E."/>
            <person name="Jimenez V."/>
            <person name="Swalwell J.E."/>
            <person name="Santoro A.E."/>
            <person name="Worden A.Z."/>
        </authorList>
    </citation>
    <scope>NUCLEOTIDE SEQUENCE</scope>
    <source>
        <strain evidence="1">MPacV-611</strain>
    </source>
</reference>
<dbReference type="EMBL" id="MN448285">
    <property type="protein sequence ID" value="QFG74282.1"/>
    <property type="molecule type" value="Genomic_DNA"/>
</dbReference>